<dbReference type="GO" id="GO:0072546">
    <property type="term" value="C:EMC complex"/>
    <property type="evidence" value="ECO:0007669"/>
    <property type="project" value="TreeGrafter"/>
</dbReference>
<evidence type="ECO:0000256" key="1">
    <source>
        <dbReference type="ARBA" id="ARBA00004167"/>
    </source>
</evidence>
<comment type="caution">
    <text evidence="8">The sequence shown here is derived from an EMBL/GenBank/DDBJ whole genome shotgun (WGS) entry which is preliminary data.</text>
</comment>
<dbReference type="EMBL" id="NLAX01000004">
    <property type="protein sequence ID" value="PKS12159.1"/>
    <property type="molecule type" value="Genomic_DNA"/>
</dbReference>
<dbReference type="AlphaFoldDB" id="A0A2N3NI77"/>
<dbReference type="PANTHER" id="PTHR13605">
    <property type="entry name" value="ER MEMBRANE PROTEIN COMPLEX SUBUNIT 7"/>
    <property type="match status" value="1"/>
</dbReference>
<keyword evidence="3 6" id="KW-0732">Signal</keyword>
<dbReference type="Proteomes" id="UP000233524">
    <property type="component" value="Unassembled WGS sequence"/>
</dbReference>
<evidence type="ECO:0000256" key="2">
    <source>
        <dbReference type="ARBA" id="ARBA00022692"/>
    </source>
</evidence>
<feature type="chain" id="PRO_5014956531" description="ER membrane protein complex subunit 7 beta-sandwich domain-containing protein" evidence="6">
    <location>
        <begin position="20"/>
        <end position="218"/>
    </location>
</feature>
<evidence type="ECO:0000256" key="4">
    <source>
        <dbReference type="ARBA" id="ARBA00022989"/>
    </source>
</evidence>
<accession>A0A2N3NI77</accession>
<protein>
    <recommendedName>
        <fullName evidence="7">ER membrane protein complex subunit 7 beta-sandwich domain-containing protein</fullName>
    </recommendedName>
</protein>
<gene>
    <name evidence="8" type="ORF">jhhlp_001457</name>
</gene>
<evidence type="ECO:0000256" key="3">
    <source>
        <dbReference type="ARBA" id="ARBA00022729"/>
    </source>
</evidence>
<dbReference type="PANTHER" id="PTHR13605:SF4">
    <property type="entry name" value="ER MEMBRANE PROTEIN COMPLEX SUBUNIT 7"/>
    <property type="match status" value="1"/>
</dbReference>
<dbReference type="InterPro" id="IPR019008">
    <property type="entry name" value="Beta_sandwich_EMC7"/>
</dbReference>
<proteinExistence type="predicted"/>
<keyword evidence="5" id="KW-0472">Membrane</keyword>
<comment type="subcellular location">
    <subcellularLocation>
        <location evidence="1">Membrane</location>
        <topology evidence="1">Single-pass membrane protein</topology>
    </subcellularLocation>
</comment>
<evidence type="ECO:0000313" key="9">
    <source>
        <dbReference type="Proteomes" id="UP000233524"/>
    </source>
</evidence>
<keyword evidence="9" id="KW-1185">Reference proteome</keyword>
<dbReference type="VEuPathDB" id="FungiDB:jhhlp_001457"/>
<dbReference type="InterPro" id="IPR039163">
    <property type="entry name" value="EMC7"/>
</dbReference>
<feature type="signal peptide" evidence="6">
    <location>
        <begin position="1"/>
        <end position="19"/>
    </location>
</feature>
<evidence type="ECO:0000313" key="8">
    <source>
        <dbReference type="EMBL" id="PKS12159.1"/>
    </source>
</evidence>
<dbReference type="OrthoDB" id="27095at2759"/>
<evidence type="ECO:0000256" key="6">
    <source>
        <dbReference type="SAM" id="SignalP"/>
    </source>
</evidence>
<dbReference type="InParanoid" id="A0A2N3NI77"/>
<evidence type="ECO:0000259" key="7">
    <source>
        <dbReference type="Pfam" id="PF09430"/>
    </source>
</evidence>
<dbReference type="Pfam" id="PF09430">
    <property type="entry name" value="EMC7_beta-sandw"/>
    <property type="match status" value="1"/>
</dbReference>
<keyword evidence="4" id="KW-1133">Transmembrane helix</keyword>
<reference evidence="8 9" key="1">
    <citation type="journal article" date="2017" name="G3 (Bethesda)">
        <title>First Draft Genome Sequence of the Pathogenic Fungus Lomentospora prolificans (Formerly Scedosporium prolificans).</title>
        <authorList>
            <person name="Luo R."/>
            <person name="Zimin A."/>
            <person name="Workman R."/>
            <person name="Fan Y."/>
            <person name="Pertea G."/>
            <person name="Grossman N."/>
            <person name="Wear M.P."/>
            <person name="Jia B."/>
            <person name="Miller H."/>
            <person name="Casadevall A."/>
            <person name="Timp W."/>
            <person name="Zhang S.X."/>
            <person name="Salzberg S.L."/>
        </authorList>
    </citation>
    <scope>NUCLEOTIDE SEQUENCE [LARGE SCALE GENOMIC DNA]</scope>
    <source>
        <strain evidence="8 9">JHH-5317</strain>
    </source>
</reference>
<name>A0A2N3NI77_9PEZI</name>
<evidence type="ECO:0000256" key="5">
    <source>
        <dbReference type="ARBA" id="ARBA00023136"/>
    </source>
</evidence>
<organism evidence="8 9">
    <name type="scientific">Lomentospora prolificans</name>
    <dbReference type="NCBI Taxonomy" id="41688"/>
    <lineage>
        <taxon>Eukaryota</taxon>
        <taxon>Fungi</taxon>
        <taxon>Dikarya</taxon>
        <taxon>Ascomycota</taxon>
        <taxon>Pezizomycotina</taxon>
        <taxon>Sordariomycetes</taxon>
        <taxon>Hypocreomycetidae</taxon>
        <taxon>Microascales</taxon>
        <taxon>Microascaceae</taxon>
        <taxon>Lomentospora</taxon>
    </lineage>
</organism>
<feature type="domain" description="ER membrane protein complex subunit 7 beta-sandwich" evidence="7">
    <location>
        <begin position="40"/>
        <end position="146"/>
    </location>
</feature>
<keyword evidence="2" id="KW-0812">Transmembrane</keyword>
<sequence>MRSLSLSGLTALLLPLASAATVTLYIGPSPHLANNGAGQSSLPASTHATLSTLGSKYSAQLTPSGEFVFRNVSEGSYLGDVHCSTYAFAPVRVDVAEGEGEGAPVVVEAWETYRGNEWGNKGEVVARREGLRLGSLGKGYFVESKNHFEESHDFDGVVDPEMKAEFEERQKTNPMNGLLSGQASGANPMGNFDMAAYLAGSNKKEGNGRGGDNGAVRR</sequence>
<dbReference type="STRING" id="41688.A0A2N3NI77"/>